<evidence type="ECO:0000313" key="5">
    <source>
        <dbReference type="EMBL" id="MBU5436787.1"/>
    </source>
</evidence>
<evidence type="ECO:0000256" key="1">
    <source>
        <dbReference type="ARBA" id="ARBA00022723"/>
    </source>
</evidence>
<keyword evidence="3" id="KW-0119">Carbohydrate metabolism</keyword>
<proteinExistence type="inferred from homology"/>
<name>A0ABS6E1K1_9FIRM</name>
<evidence type="ECO:0000313" key="6">
    <source>
        <dbReference type="Proteomes" id="UP000749471"/>
    </source>
</evidence>
<reference evidence="5 6" key="1">
    <citation type="submission" date="2021-06" db="EMBL/GenBank/DDBJ databases">
        <authorList>
            <person name="Sun Q."/>
            <person name="Li D."/>
        </authorList>
    </citation>
    <scope>NUCLEOTIDE SEQUENCE [LARGE SCALE GENOMIC DNA]</scope>
    <source>
        <strain evidence="5 6">MSJ-40</strain>
    </source>
</reference>
<dbReference type="CDD" id="cd00854">
    <property type="entry name" value="NagA"/>
    <property type="match status" value="1"/>
</dbReference>
<organism evidence="5 6">
    <name type="scientific">Tissierella simiarum</name>
    <dbReference type="NCBI Taxonomy" id="2841534"/>
    <lineage>
        <taxon>Bacteria</taxon>
        <taxon>Bacillati</taxon>
        <taxon>Bacillota</taxon>
        <taxon>Tissierellia</taxon>
        <taxon>Tissierellales</taxon>
        <taxon>Tissierellaceae</taxon>
        <taxon>Tissierella</taxon>
    </lineage>
</organism>
<dbReference type="PIRSF" id="PIRSF038994">
    <property type="entry name" value="NagA"/>
    <property type="match status" value="1"/>
</dbReference>
<dbReference type="PANTHER" id="PTHR11113">
    <property type="entry name" value="N-ACETYLGLUCOSAMINE-6-PHOSPHATE DEACETYLASE"/>
    <property type="match status" value="1"/>
</dbReference>
<dbReference type="EMBL" id="JAHLPM010000001">
    <property type="protein sequence ID" value="MBU5436787.1"/>
    <property type="molecule type" value="Genomic_DNA"/>
</dbReference>
<protein>
    <submittedName>
        <fullName evidence="5">N-acetylglucosamine-6-phosphate deacetylase</fullName>
        <ecNumber evidence="5">3.5.1.25</ecNumber>
    </submittedName>
</protein>
<evidence type="ECO:0000259" key="4">
    <source>
        <dbReference type="Pfam" id="PF01979"/>
    </source>
</evidence>
<sequence length="392" mass="43415">MITAIRNGKIITPYRIIENATVVIKDGYILDVHEEPMEISEDEINIIDANGLYVSPGFIDIHTHGGGGFDFMDGRYEDFIGGGLAHLKHGTTTIVPTTLTSSREELIQNIESFKKAQKSSNGPEFLGLHLEGPYFSMEMKGAQDPRYIKNPDPNEYLEILNIGDGAIIRWSVAPELDGALQLGTELRKRNILPSIAHSAAVYEDVYKAFENGYTHVTHFYSAMSMLKRINGYRYLGVVESTYLIDEMTVEIIADGSHLPSELIQLIYKIKGSDRICLVTDSMRGAGMPEGEYILGSIKDGQRVIVEDNVAKLPDRSAFAGSVATSDMLVRVMYKDVQVPLTEAIKMITATPAKIMGIDNRKGTISRGKEADLVFFDEDINVEKVLIKGKTVD</sequence>
<dbReference type="EC" id="3.5.1.25" evidence="5"/>
<dbReference type="GO" id="GO:0008448">
    <property type="term" value="F:N-acetylglucosamine-6-phosphate deacetylase activity"/>
    <property type="evidence" value="ECO:0007669"/>
    <property type="project" value="UniProtKB-EC"/>
</dbReference>
<dbReference type="RefSeq" id="WP_216516237.1">
    <property type="nucleotide sequence ID" value="NZ_JAHLPM010000001.1"/>
</dbReference>
<evidence type="ECO:0000256" key="3">
    <source>
        <dbReference type="PIRNR" id="PIRNR038994"/>
    </source>
</evidence>
<feature type="domain" description="Amidohydrolase-related" evidence="4">
    <location>
        <begin position="53"/>
        <end position="391"/>
    </location>
</feature>
<accession>A0ABS6E1K1</accession>
<dbReference type="NCBIfam" id="TIGR00221">
    <property type="entry name" value="nagA"/>
    <property type="match status" value="1"/>
</dbReference>
<keyword evidence="2 3" id="KW-0378">Hydrolase</keyword>
<dbReference type="Pfam" id="PF01979">
    <property type="entry name" value="Amidohydro_1"/>
    <property type="match status" value="1"/>
</dbReference>
<dbReference type="Proteomes" id="UP000749471">
    <property type="component" value="Unassembled WGS sequence"/>
</dbReference>
<dbReference type="InterPro" id="IPR006680">
    <property type="entry name" value="Amidohydro-rel"/>
</dbReference>
<evidence type="ECO:0000256" key="2">
    <source>
        <dbReference type="ARBA" id="ARBA00022801"/>
    </source>
</evidence>
<keyword evidence="1" id="KW-0479">Metal-binding</keyword>
<keyword evidence="6" id="KW-1185">Reference proteome</keyword>
<comment type="similarity">
    <text evidence="3">Belongs to the metallo-dependent hydrolases superfamily. NagA family.</text>
</comment>
<comment type="caution">
    <text evidence="5">The sequence shown here is derived from an EMBL/GenBank/DDBJ whole genome shotgun (WGS) entry which is preliminary data.</text>
</comment>
<dbReference type="InterPro" id="IPR003764">
    <property type="entry name" value="GlcNAc_6-P_deAcase"/>
</dbReference>
<dbReference type="PANTHER" id="PTHR11113:SF14">
    <property type="entry name" value="N-ACETYLGLUCOSAMINE-6-PHOSPHATE DEACETYLASE"/>
    <property type="match status" value="1"/>
</dbReference>
<gene>
    <name evidence="5" type="primary">nagA</name>
    <name evidence="5" type="ORF">KQI42_02135</name>
</gene>